<keyword evidence="1" id="KW-1133">Transmembrane helix</keyword>
<feature type="transmembrane region" description="Helical" evidence="1">
    <location>
        <begin position="6"/>
        <end position="29"/>
    </location>
</feature>
<accession>A0ABX6C603</accession>
<gene>
    <name evidence="2" type="ORF">Tbon_12860</name>
</gene>
<proteinExistence type="predicted"/>
<reference evidence="2 3" key="1">
    <citation type="submission" date="2019-08" db="EMBL/GenBank/DDBJ databases">
        <authorList>
            <person name="Toschakov S.V."/>
        </authorList>
    </citation>
    <scope>NUCLEOTIDE SEQUENCE [LARGE SCALE GENOMIC DNA]</scope>
    <source>
        <strain evidence="2 3">3753O</strain>
    </source>
</reference>
<keyword evidence="1" id="KW-0472">Membrane</keyword>
<name>A0ABX6C603_9CHLR</name>
<sequence length="139" mass="15096">MTVNTIIAGWAMGYAMAIISTFALTYIAVQPGAQRFVQRIIDPEVPGALLAVPISIGTGILWTMGGLVLASLYLLGDFSEMRPALGAPSGPWLLLVAALGWLPVPVLWLISRRLWWLWLGMSGSFIVLFGWAMPLLGER</sequence>
<reference evidence="2 3" key="2">
    <citation type="submission" date="2019-10" db="EMBL/GenBank/DDBJ databases">
        <title>Thermopilla bonchosmolovskayae gen. nov., sp. nov., a moderately thermophilic Chloroflexi bacterium from a Chukotka hot spring (Arctic, Russia), representing a novel classis Thermopillaia, which include previously uncultivated lineage OLB14.</title>
        <authorList>
            <person name="Kochetkova T.V."/>
            <person name="Zayulina K.S."/>
            <person name="Zhigarkov V.S."/>
            <person name="Minaev N.V."/>
            <person name="Novikov A."/>
            <person name="Toshchakov S.V."/>
            <person name="Elcheninov A.G."/>
            <person name="Kublanov I.V."/>
        </authorList>
    </citation>
    <scope>NUCLEOTIDE SEQUENCE [LARGE SCALE GENOMIC DNA]</scope>
    <source>
        <strain evidence="2 3">3753O</strain>
    </source>
</reference>
<keyword evidence="3" id="KW-1185">Reference proteome</keyword>
<protein>
    <submittedName>
        <fullName evidence="2">Uncharacterized protein</fullName>
    </submittedName>
</protein>
<feature type="transmembrane region" description="Helical" evidence="1">
    <location>
        <begin position="117"/>
        <end position="136"/>
    </location>
</feature>
<dbReference type="EMBL" id="CP042829">
    <property type="protein sequence ID" value="QFG04128.1"/>
    <property type="molecule type" value="Genomic_DNA"/>
</dbReference>
<organism evidence="2 3">
    <name type="scientific">Tepidiforma bonchosmolovskayae</name>
    <dbReference type="NCBI Taxonomy" id="2601677"/>
    <lineage>
        <taxon>Bacteria</taxon>
        <taxon>Bacillati</taxon>
        <taxon>Chloroflexota</taxon>
        <taxon>Tepidiformia</taxon>
        <taxon>Tepidiformales</taxon>
        <taxon>Tepidiformaceae</taxon>
        <taxon>Tepidiforma</taxon>
    </lineage>
</organism>
<keyword evidence="1" id="KW-0812">Transmembrane</keyword>
<dbReference type="Proteomes" id="UP000326331">
    <property type="component" value="Chromosome"/>
</dbReference>
<dbReference type="RefSeq" id="WP_158068067.1">
    <property type="nucleotide sequence ID" value="NZ_CP042829.1"/>
</dbReference>
<feature type="transmembrane region" description="Helical" evidence="1">
    <location>
        <begin position="49"/>
        <end position="72"/>
    </location>
</feature>
<evidence type="ECO:0000313" key="2">
    <source>
        <dbReference type="EMBL" id="QFG04128.1"/>
    </source>
</evidence>
<evidence type="ECO:0000256" key="1">
    <source>
        <dbReference type="SAM" id="Phobius"/>
    </source>
</evidence>
<feature type="transmembrane region" description="Helical" evidence="1">
    <location>
        <begin position="92"/>
        <end position="110"/>
    </location>
</feature>
<evidence type="ECO:0000313" key="3">
    <source>
        <dbReference type="Proteomes" id="UP000326331"/>
    </source>
</evidence>